<comment type="subcellular location">
    <subcellularLocation>
        <location evidence="1">Cell outer membrane</location>
        <topology evidence="1">Lipid-anchor</topology>
    </subcellularLocation>
</comment>
<dbReference type="EMBL" id="AWFB01000027">
    <property type="protein sequence ID" value="RAN32785.1"/>
    <property type="molecule type" value="Genomic_DNA"/>
</dbReference>
<organism evidence="7 8">
    <name type="scientific">Hyphomonas pacifica</name>
    <dbReference type="NCBI Taxonomy" id="1280941"/>
    <lineage>
        <taxon>Bacteria</taxon>
        <taxon>Pseudomonadati</taxon>
        <taxon>Pseudomonadota</taxon>
        <taxon>Alphaproteobacteria</taxon>
        <taxon>Hyphomonadales</taxon>
        <taxon>Hyphomonadaceae</taxon>
        <taxon>Hyphomonas</taxon>
    </lineage>
</organism>
<comment type="caution">
    <text evidence="7">The sequence shown here is derived from an EMBL/GenBank/DDBJ whole genome shotgun (WGS) entry which is preliminary data.</text>
</comment>
<evidence type="ECO:0000256" key="1">
    <source>
        <dbReference type="ARBA" id="ARBA00004459"/>
    </source>
</evidence>
<protein>
    <submittedName>
        <fullName evidence="7">Uncharacterized protein</fullName>
    </submittedName>
</protein>
<reference evidence="7 8" key="1">
    <citation type="submission" date="2013-04" db="EMBL/GenBank/DDBJ databases">
        <title>Hyphomonas sp. T24B3 Genome Sequencing.</title>
        <authorList>
            <person name="Lai Q."/>
            <person name="Shao Z."/>
        </authorList>
    </citation>
    <scope>NUCLEOTIDE SEQUENCE [LARGE SCALE GENOMIC DNA]</scope>
    <source>
        <strain evidence="7 8">T24B3</strain>
    </source>
</reference>
<accession>A0A062TR62</accession>
<evidence type="ECO:0000256" key="5">
    <source>
        <dbReference type="ARBA" id="ARBA00023237"/>
    </source>
</evidence>
<evidence type="ECO:0000256" key="2">
    <source>
        <dbReference type="ARBA" id="ARBA00022729"/>
    </source>
</evidence>
<evidence type="ECO:0000256" key="6">
    <source>
        <dbReference type="ARBA" id="ARBA00023288"/>
    </source>
</evidence>
<accession>A0A328JVE5</accession>
<sequence length="76" mass="7913">MKRPLLLSAALIAAANLAACGLTGDLERPGPLWGDPQGDVAAADMPEQRQSTLPDLPDRPDEDDTSDADDELLGGT</sequence>
<keyword evidence="6" id="KW-0449">Lipoprotein</keyword>
<proteinExistence type="predicted"/>
<keyword evidence="2" id="KW-0732">Signal</keyword>
<evidence type="ECO:0000256" key="4">
    <source>
        <dbReference type="ARBA" id="ARBA00023139"/>
    </source>
</evidence>
<dbReference type="InterPro" id="IPR032831">
    <property type="entry name" value="LptM_cons"/>
</dbReference>
<keyword evidence="8" id="KW-1185">Reference proteome</keyword>
<keyword evidence="5" id="KW-0998">Cell outer membrane</keyword>
<gene>
    <name evidence="7" type="ORF">HY3_14145</name>
</gene>
<evidence type="ECO:0000313" key="7">
    <source>
        <dbReference type="EMBL" id="RAN32785.1"/>
    </source>
</evidence>
<keyword evidence="4" id="KW-0564">Palmitate</keyword>
<keyword evidence="3" id="KW-0472">Membrane</keyword>
<evidence type="ECO:0000256" key="3">
    <source>
        <dbReference type="ARBA" id="ARBA00023136"/>
    </source>
</evidence>
<dbReference type="RefSeq" id="WP_034827316.1">
    <property type="nucleotide sequence ID" value="NZ_AWFA01000030.1"/>
</dbReference>
<evidence type="ECO:0000313" key="8">
    <source>
        <dbReference type="Proteomes" id="UP000249123"/>
    </source>
</evidence>
<dbReference type="Proteomes" id="UP000249123">
    <property type="component" value="Unassembled WGS sequence"/>
</dbReference>
<name>A0A062TR62_9PROT</name>
<dbReference type="AlphaFoldDB" id="A0A062TR62"/>
<dbReference type="STRING" id="1280941.HY2_14560"/>
<dbReference type="NCBIfam" id="NF047847">
    <property type="entry name" value="SS_mature_LptM"/>
    <property type="match status" value="1"/>
</dbReference>